<dbReference type="InterPro" id="IPR013766">
    <property type="entry name" value="Thioredoxin_domain"/>
</dbReference>
<keyword evidence="5" id="KW-0676">Redox-active center</keyword>
<dbReference type="EMBL" id="SNVV01000003">
    <property type="protein sequence ID" value="TDN55718.1"/>
    <property type="molecule type" value="Genomic_DNA"/>
</dbReference>
<evidence type="ECO:0000256" key="4">
    <source>
        <dbReference type="ARBA" id="ARBA00023157"/>
    </source>
</evidence>
<evidence type="ECO:0000313" key="8">
    <source>
        <dbReference type="Proteomes" id="UP000295129"/>
    </source>
</evidence>
<dbReference type="GO" id="GO:0005737">
    <property type="term" value="C:cytoplasm"/>
    <property type="evidence" value="ECO:0007669"/>
    <property type="project" value="TreeGrafter"/>
</dbReference>
<keyword evidence="3" id="KW-0249">Electron transport</keyword>
<dbReference type="Proteomes" id="UP000295129">
    <property type="component" value="Unassembled WGS sequence"/>
</dbReference>
<protein>
    <submittedName>
        <fullName evidence="7">Thioredoxin</fullName>
    </submittedName>
</protein>
<evidence type="ECO:0000256" key="5">
    <source>
        <dbReference type="ARBA" id="ARBA00023284"/>
    </source>
</evidence>
<dbReference type="AlphaFoldDB" id="A0A4R6EEP6"/>
<dbReference type="InterPro" id="IPR011990">
    <property type="entry name" value="TPR-like_helical_dom_sf"/>
</dbReference>
<dbReference type="Pfam" id="PF14561">
    <property type="entry name" value="TPR_20"/>
    <property type="match status" value="1"/>
</dbReference>
<accession>A0A4R6EEP6</accession>
<organism evidence="7 8">
    <name type="scientific">Azoarcus indigens</name>
    <dbReference type="NCBI Taxonomy" id="29545"/>
    <lineage>
        <taxon>Bacteria</taxon>
        <taxon>Pseudomonadati</taxon>
        <taxon>Pseudomonadota</taxon>
        <taxon>Betaproteobacteria</taxon>
        <taxon>Rhodocyclales</taxon>
        <taxon>Zoogloeaceae</taxon>
        <taxon>Azoarcus</taxon>
    </lineage>
</organism>
<evidence type="ECO:0000256" key="2">
    <source>
        <dbReference type="ARBA" id="ARBA00022448"/>
    </source>
</evidence>
<gene>
    <name evidence="7" type="ORF">C7389_10349</name>
</gene>
<keyword evidence="2" id="KW-0813">Transport</keyword>
<dbReference type="GO" id="GO:0006950">
    <property type="term" value="P:response to stress"/>
    <property type="evidence" value="ECO:0007669"/>
    <property type="project" value="UniProtKB-ARBA"/>
</dbReference>
<dbReference type="PROSITE" id="PS00194">
    <property type="entry name" value="THIOREDOXIN_1"/>
    <property type="match status" value="1"/>
</dbReference>
<dbReference type="PROSITE" id="PS51352">
    <property type="entry name" value="THIOREDOXIN_2"/>
    <property type="match status" value="1"/>
</dbReference>
<sequence>MNPYADDVRGDDFEVKVIQASYHTPVLVDFWAAWCGPCRALKPILEKLAEEYGGRFRLAKVDSDAEQALAQRYGVRGIPDVRLFVDGKIVDGFSGALPESRIRAFLEPHLPSLAEPLRLEARRLAEAGDIPAALAVLDEALAQDPAFEAARLDQIELRIDNGDLEPAASLLKALEYRARDEDRLKTLQARLALRNNQPQAASATELEARLVAAPEDLDARFALATLLAGQADYEPALRHLLEIVRRDRGYRDDIGRKTMLQLFDLMGADPRVREFRAELAALLNR</sequence>
<comment type="caution">
    <text evidence="7">The sequence shown here is derived from an EMBL/GenBank/DDBJ whole genome shotgun (WGS) entry which is preliminary data.</text>
</comment>
<keyword evidence="8" id="KW-1185">Reference proteome</keyword>
<dbReference type="Gene3D" id="1.25.40.10">
    <property type="entry name" value="Tetratricopeptide repeat domain"/>
    <property type="match status" value="2"/>
</dbReference>
<evidence type="ECO:0000259" key="6">
    <source>
        <dbReference type="PROSITE" id="PS51352"/>
    </source>
</evidence>
<dbReference type="PRINTS" id="PR00421">
    <property type="entry name" value="THIOREDOXIN"/>
</dbReference>
<dbReference type="Pfam" id="PF00085">
    <property type="entry name" value="Thioredoxin"/>
    <property type="match status" value="1"/>
</dbReference>
<evidence type="ECO:0000256" key="1">
    <source>
        <dbReference type="ARBA" id="ARBA00008987"/>
    </source>
</evidence>
<dbReference type="FunFam" id="3.40.30.10:FF:000001">
    <property type="entry name" value="Thioredoxin"/>
    <property type="match status" value="1"/>
</dbReference>
<evidence type="ECO:0000256" key="3">
    <source>
        <dbReference type="ARBA" id="ARBA00022982"/>
    </source>
</evidence>
<keyword evidence="4" id="KW-1015">Disulfide bond</keyword>
<dbReference type="Gene3D" id="3.40.30.10">
    <property type="entry name" value="Glutaredoxin"/>
    <property type="match status" value="1"/>
</dbReference>
<reference evidence="7 8" key="1">
    <citation type="submission" date="2019-03" db="EMBL/GenBank/DDBJ databases">
        <title>Genomic Encyclopedia of Type Strains, Phase IV (KMG-IV): sequencing the most valuable type-strain genomes for metagenomic binning, comparative biology and taxonomic classification.</title>
        <authorList>
            <person name="Goeker M."/>
        </authorList>
    </citation>
    <scope>NUCLEOTIDE SEQUENCE [LARGE SCALE GENOMIC DNA]</scope>
    <source>
        <strain evidence="7 8">DSM 12121</strain>
    </source>
</reference>
<dbReference type="InterPro" id="IPR036249">
    <property type="entry name" value="Thioredoxin-like_sf"/>
</dbReference>
<dbReference type="OrthoDB" id="9790390at2"/>
<dbReference type="CDD" id="cd02947">
    <property type="entry name" value="TRX_family"/>
    <property type="match status" value="1"/>
</dbReference>
<dbReference type="GO" id="GO:0015035">
    <property type="term" value="F:protein-disulfide reductase activity"/>
    <property type="evidence" value="ECO:0007669"/>
    <property type="project" value="UniProtKB-ARBA"/>
</dbReference>
<evidence type="ECO:0000313" key="7">
    <source>
        <dbReference type="EMBL" id="TDN55718.1"/>
    </source>
</evidence>
<dbReference type="SUPFAM" id="SSF48452">
    <property type="entry name" value="TPR-like"/>
    <property type="match status" value="1"/>
</dbReference>
<comment type="similarity">
    <text evidence="1">Belongs to the thioredoxin family.</text>
</comment>
<dbReference type="PANTHER" id="PTHR45663">
    <property type="entry name" value="GEO12009P1"/>
    <property type="match status" value="1"/>
</dbReference>
<dbReference type="InterPro" id="IPR017937">
    <property type="entry name" value="Thioredoxin_CS"/>
</dbReference>
<name>A0A4R6EEP6_9RHOO</name>
<dbReference type="Pfam" id="PF14559">
    <property type="entry name" value="TPR_19"/>
    <property type="match status" value="1"/>
</dbReference>
<dbReference type="RefSeq" id="WP_133588878.1">
    <property type="nucleotide sequence ID" value="NZ_SNVV01000003.1"/>
</dbReference>
<proteinExistence type="inferred from homology"/>
<dbReference type="PANTHER" id="PTHR45663:SF11">
    <property type="entry name" value="GEO12009P1"/>
    <property type="match status" value="1"/>
</dbReference>
<dbReference type="SUPFAM" id="SSF52833">
    <property type="entry name" value="Thioredoxin-like"/>
    <property type="match status" value="1"/>
</dbReference>
<feature type="domain" description="Thioredoxin" evidence="6">
    <location>
        <begin position="1"/>
        <end position="111"/>
    </location>
</feature>